<dbReference type="RefSeq" id="WP_114296195.1">
    <property type="nucleotide sequence ID" value="NZ_QPJT01000002.1"/>
</dbReference>
<evidence type="ECO:0000313" key="9">
    <source>
        <dbReference type="EMBL" id="RCX20077.1"/>
    </source>
</evidence>
<sequence>MKTFAGFYKGINLGGWLSQGWHNKQHYDSFITEADIKKISSWGLDHVRLPVDYEAIENESGQYKEEGFKYIDNCFAWCQKYRLNLIIDLHKTAGYMFTDILENGNKAANTFFSNELLKERFINLWVEISKRYGKYPDMIAFELLNEMVEANNGKSWNALCEKAIGTIRIYAPDTKIILGGPNWNDAYSLRLLDSPCDENIIYNFHFYEPKLFTHQKAHWVKQMPKDITTYYPDAAEVYKKHSERLGDEGAEMLKETLQEIGQEFIEKHIKEAASIAEERGVALYCGEYGVIDQAPLDSTLNWYCDMHALFEKYHIGRAAWTYKEKDFGITDKHYAPIVDKIIELL</sequence>
<keyword evidence="5 7" id="KW-0326">Glycosidase</keyword>
<feature type="domain" description="Glycoside hydrolase family 5" evidence="8">
    <location>
        <begin position="19"/>
        <end position="325"/>
    </location>
</feature>
<dbReference type="Pfam" id="PF00150">
    <property type="entry name" value="Cellulase"/>
    <property type="match status" value="1"/>
</dbReference>
<keyword evidence="6" id="KW-0624">Polysaccharide degradation</keyword>
<proteinExistence type="inferred from homology"/>
<keyword evidence="10" id="KW-1185">Reference proteome</keyword>
<evidence type="ECO:0000313" key="10">
    <source>
        <dbReference type="Proteomes" id="UP000253034"/>
    </source>
</evidence>
<dbReference type="PANTHER" id="PTHR31297:SF41">
    <property type="entry name" value="ENDOGLUCANASE, PUTATIVE (AFU_ORTHOLOGUE AFUA_5G01830)-RELATED"/>
    <property type="match status" value="1"/>
</dbReference>
<dbReference type="EMBL" id="QPJT01000002">
    <property type="protein sequence ID" value="RCX20077.1"/>
    <property type="molecule type" value="Genomic_DNA"/>
</dbReference>
<evidence type="ECO:0000256" key="4">
    <source>
        <dbReference type="ARBA" id="ARBA00023277"/>
    </source>
</evidence>
<evidence type="ECO:0000256" key="3">
    <source>
        <dbReference type="ARBA" id="ARBA00023001"/>
    </source>
</evidence>
<comment type="similarity">
    <text evidence="1 7">Belongs to the glycosyl hydrolase 5 (cellulase A) family.</text>
</comment>
<evidence type="ECO:0000259" key="8">
    <source>
        <dbReference type="Pfam" id="PF00150"/>
    </source>
</evidence>
<name>A0A369BHZ6_9FIRM</name>
<evidence type="ECO:0000256" key="5">
    <source>
        <dbReference type="ARBA" id="ARBA00023295"/>
    </source>
</evidence>
<dbReference type="OrthoDB" id="9800475at2"/>
<dbReference type="GO" id="GO:0030245">
    <property type="term" value="P:cellulose catabolic process"/>
    <property type="evidence" value="ECO:0007669"/>
    <property type="project" value="UniProtKB-KW"/>
</dbReference>
<evidence type="ECO:0000256" key="2">
    <source>
        <dbReference type="ARBA" id="ARBA00022801"/>
    </source>
</evidence>
<gene>
    <name evidence="9" type="ORF">DFR58_102146</name>
</gene>
<accession>A0A369BHZ6</accession>
<organism evidence="9 10">
    <name type="scientific">Anaerobacterium chartisolvens</name>
    <dbReference type="NCBI Taxonomy" id="1297424"/>
    <lineage>
        <taxon>Bacteria</taxon>
        <taxon>Bacillati</taxon>
        <taxon>Bacillota</taxon>
        <taxon>Clostridia</taxon>
        <taxon>Eubacteriales</taxon>
        <taxon>Oscillospiraceae</taxon>
        <taxon>Anaerobacterium</taxon>
    </lineage>
</organism>
<comment type="caution">
    <text evidence="9">The sequence shown here is derived from an EMBL/GenBank/DDBJ whole genome shotgun (WGS) entry which is preliminary data.</text>
</comment>
<dbReference type="PANTHER" id="PTHR31297">
    <property type="entry name" value="GLUCAN ENDO-1,6-BETA-GLUCOSIDASE B"/>
    <property type="match status" value="1"/>
</dbReference>
<evidence type="ECO:0000256" key="7">
    <source>
        <dbReference type="RuleBase" id="RU361153"/>
    </source>
</evidence>
<reference evidence="9 10" key="1">
    <citation type="submission" date="2018-07" db="EMBL/GenBank/DDBJ databases">
        <title>Genomic Encyclopedia of Type Strains, Phase IV (KMG-IV): sequencing the most valuable type-strain genomes for metagenomic binning, comparative biology and taxonomic classification.</title>
        <authorList>
            <person name="Goeker M."/>
        </authorList>
    </citation>
    <scope>NUCLEOTIDE SEQUENCE [LARGE SCALE GENOMIC DNA]</scope>
    <source>
        <strain evidence="9 10">DSM 27016</strain>
    </source>
</reference>
<evidence type="ECO:0000256" key="6">
    <source>
        <dbReference type="ARBA" id="ARBA00023326"/>
    </source>
</evidence>
<dbReference type="Gene3D" id="3.20.20.80">
    <property type="entry name" value="Glycosidases"/>
    <property type="match status" value="1"/>
</dbReference>
<dbReference type="InterPro" id="IPR001547">
    <property type="entry name" value="Glyco_hydro_5"/>
</dbReference>
<dbReference type="GO" id="GO:0008422">
    <property type="term" value="F:beta-glucosidase activity"/>
    <property type="evidence" value="ECO:0007669"/>
    <property type="project" value="TreeGrafter"/>
</dbReference>
<dbReference type="GO" id="GO:0009986">
    <property type="term" value="C:cell surface"/>
    <property type="evidence" value="ECO:0007669"/>
    <property type="project" value="TreeGrafter"/>
</dbReference>
<keyword evidence="4" id="KW-0119">Carbohydrate metabolism</keyword>
<evidence type="ECO:0000256" key="1">
    <source>
        <dbReference type="ARBA" id="ARBA00005641"/>
    </source>
</evidence>
<dbReference type="InterPro" id="IPR050386">
    <property type="entry name" value="Glycosyl_hydrolase_5"/>
</dbReference>
<dbReference type="InterPro" id="IPR017853">
    <property type="entry name" value="GH"/>
</dbReference>
<keyword evidence="3" id="KW-0136">Cellulose degradation</keyword>
<protein>
    <submittedName>
        <fullName evidence="9">Cellulase (Glycosyl hydrolase family 5)</fullName>
    </submittedName>
</protein>
<keyword evidence="2 7" id="KW-0378">Hydrolase</keyword>
<dbReference type="SUPFAM" id="SSF51445">
    <property type="entry name" value="(Trans)glycosidases"/>
    <property type="match status" value="1"/>
</dbReference>
<dbReference type="Proteomes" id="UP000253034">
    <property type="component" value="Unassembled WGS sequence"/>
</dbReference>
<dbReference type="GO" id="GO:0005576">
    <property type="term" value="C:extracellular region"/>
    <property type="evidence" value="ECO:0007669"/>
    <property type="project" value="TreeGrafter"/>
</dbReference>
<dbReference type="AlphaFoldDB" id="A0A369BHZ6"/>